<name>A0ACC4DQB8_PURLI</name>
<organism evidence="1 2">
    <name type="scientific">Purpureocillium lilacinum</name>
    <name type="common">Paecilomyces lilacinus</name>
    <dbReference type="NCBI Taxonomy" id="33203"/>
    <lineage>
        <taxon>Eukaryota</taxon>
        <taxon>Fungi</taxon>
        <taxon>Dikarya</taxon>
        <taxon>Ascomycota</taxon>
        <taxon>Pezizomycotina</taxon>
        <taxon>Sordariomycetes</taxon>
        <taxon>Hypocreomycetidae</taxon>
        <taxon>Hypocreales</taxon>
        <taxon>Ophiocordycipitaceae</taxon>
        <taxon>Purpureocillium</taxon>
    </lineage>
</organism>
<protein>
    <submittedName>
        <fullName evidence="1">Uncharacterized protein</fullName>
    </submittedName>
</protein>
<comment type="caution">
    <text evidence="1">The sequence shown here is derived from an EMBL/GenBank/DDBJ whole genome shotgun (WGS) entry which is preliminary data.</text>
</comment>
<sequence length="273" mass="31325">MMKLWTEDELDPQLLEKEIHLLIEQTNETRLEMNDIIQDRDTISSLCLLYTSMKWLAAKISDLRHITMHETDSSRQALPRQANRRWTLLNDPNKLSSDEGPVHLPLTQETVQTFDKIVTSYEELAGTALLTLHMEILSLNLELVMFDETIVRFLRDKEIAFIRTGLGLLINCYLVTNARMASPMNGKGCGRMQLNILVLQQNLKNIEEGAKEDKEKGQDGVSESNRFSYDELKALVELCFSEQMANPERGIATAAKRRMDDKLLGLSEHMWQT</sequence>
<evidence type="ECO:0000313" key="1">
    <source>
        <dbReference type="EMBL" id="KAL3957485.1"/>
    </source>
</evidence>
<proteinExistence type="predicted"/>
<keyword evidence="2" id="KW-1185">Reference proteome</keyword>
<reference evidence="1" key="1">
    <citation type="submission" date="2024-12" db="EMBL/GenBank/DDBJ databases">
        <title>Comparative genomics and development of molecular markers within Purpureocillium lilacinum and among Purpureocillium species.</title>
        <authorList>
            <person name="Yeh Z.-Y."/>
            <person name="Ni N.-T."/>
            <person name="Lo P.-H."/>
            <person name="Mushyakhwo K."/>
            <person name="Lin C.-F."/>
            <person name="Nai Y.-S."/>
        </authorList>
    </citation>
    <scope>NUCLEOTIDE SEQUENCE</scope>
    <source>
        <strain evidence="1">NCHU-NPUST-175</strain>
    </source>
</reference>
<accession>A0ACC4DQB8</accession>
<evidence type="ECO:0000313" key="2">
    <source>
        <dbReference type="Proteomes" id="UP001638806"/>
    </source>
</evidence>
<dbReference type="EMBL" id="JBGNUJ010000007">
    <property type="protein sequence ID" value="KAL3957485.1"/>
    <property type="molecule type" value="Genomic_DNA"/>
</dbReference>
<dbReference type="Proteomes" id="UP001638806">
    <property type="component" value="Unassembled WGS sequence"/>
</dbReference>
<gene>
    <name evidence="1" type="ORF">ACCO45_008063</name>
</gene>